<dbReference type="EMBL" id="MDYQ01000004">
    <property type="protein sequence ID" value="PRP89221.1"/>
    <property type="molecule type" value="Genomic_DNA"/>
</dbReference>
<proteinExistence type="predicted"/>
<name>A0A2P6NZ35_9EUKA</name>
<dbReference type="InterPro" id="IPR029058">
    <property type="entry name" value="AB_hydrolase_fold"/>
</dbReference>
<feature type="region of interest" description="Disordered" evidence="2">
    <location>
        <begin position="501"/>
        <end position="557"/>
    </location>
</feature>
<evidence type="ECO:0000256" key="2">
    <source>
        <dbReference type="SAM" id="MobiDB-lite"/>
    </source>
</evidence>
<dbReference type="Gene3D" id="3.40.50.1820">
    <property type="entry name" value="alpha/beta hydrolase"/>
    <property type="match status" value="1"/>
</dbReference>
<dbReference type="AlphaFoldDB" id="A0A2P6NZ35"/>
<feature type="compositionally biased region" description="Low complexity" evidence="2">
    <location>
        <begin position="506"/>
        <end position="552"/>
    </location>
</feature>
<dbReference type="InParanoid" id="A0A2P6NZ35"/>
<dbReference type="Proteomes" id="UP000241769">
    <property type="component" value="Unassembled WGS sequence"/>
</dbReference>
<dbReference type="SUPFAM" id="SSF53474">
    <property type="entry name" value="alpha/beta-Hydrolases"/>
    <property type="match status" value="1"/>
</dbReference>
<evidence type="ECO:0000313" key="3">
    <source>
        <dbReference type="EMBL" id="PRP89221.1"/>
    </source>
</evidence>
<keyword evidence="1" id="KW-0732">Signal</keyword>
<reference evidence="3 4" key="1">
    <citation type="journal article" date="2018" name="Genome Biol. Evol.">
        <title>Multiple Roots of Fruiting Body Formation in Amoebozoa.</title>
        <authorList>
            <person name="Hillmann F."/>
            <person name="Forbes G."/>
            <person name="Novohradska S."/>
            <person name="Ferling I."/>
            <person name="Riege K."/>
            <person name="Groth M."/>
            <person name="Westermann M."/>
            <person name="Marz M."/>
            <person name="Spaller T."/>
            <person name="Winckler T."/>
            <person name="Schaap P."/>
            <person name="Glockner G."/>
        </authorList>
    </citation>
    <scope>NUCLEOTIDE SEQUENCE [LARGE SCALE GENOMIC DNA]</scope>
    <source>
        <strain evidence="3 4">Jena</strain>
    </source>
</reference>
<protein>
    <submittedName>
        <fullName evidence="3">Phospholipase/Carboxylesterase</fullName>
    </submittedName>
</protein>
<sequence length="641" mass="69940">MKTTPLDNIFFWASAFSLGFARKSNRRYKANRRTHCSANGGSFNSISYTASGLDQRHFDCTSSAHIGPSQISTDASVENDVRVDSGGVVDLPRGCLGINDEDEPSKVYWSYQLSAAFLDAMSSVGIREDSFRFLWKSQSRGCLSVTERRHLQKIDRSIITRELTLMSRPIHGVEKEKWSKSVVELFPLAQVWLSLLSDSNRAWIARDLFQQSALCCYLLVKRLHPSLSSSSLVWPPEALDIYQATETKQNITPKMRNILLLLCLFGLSVAEMKLYNENGFYPYVLHEPEGGLAKPWPMVMFLHGSGSRADSDFLSHAQWDGVGWLLGRWNRGVRGDAETIAAQKFFSLLPVARVSKGMDWNNNELMNVINQVKAKYGNDIDWNRFYVSGFSMGSFGTWRFITGNSDMVAAALPSAGYLTDGDINKVAKLPIDYFCSDSDDKVPGPKCQTTYDRLVSIGNRVSNFTRYPSSMNIPHSNSGVRDMSTVPFTADALRWLLSHSKGNSNGSSSSSGSSTSGSSTSGSSTTGSSTSGTTTGSTSGTTTGSTSGTTSGTSGGQGNKNDWDFCSSNSECRNGCCSKQWSGDGRLKCTPGGTQCVSGGNGNKGDWVYCSTSSECTNRCCSKKWSNDGRLKCTPGGTQCV</sequence>
<keyword evidence="4" id="KW-1185">Reference proteome</keyword>
<accession>A0A2P6NZ35</accession>
<evidence type="ECO:0000256" key="1">
    <source>
        <dbReference type="ARBA" id="ARBA00022729"/>
    </source>
</evidence>
<organism evidence="3 4">
    <name type="scientific">Planoprotostelium fungivorum</name>
    <dbReference type="NCBI Taxonomy" id="1890364"/>
    <lineage>
        <taxon>Eukaryota</taxon>
        <taxon>Amoebozoa</taxon>
        <taxon>Evosea</taxon>
        <taxon>Variosea</taxon>
        <taxon>Cavosteliida</taxon>
        <taxon>Cavosteliaceae</taxon>
        <taxon>Planoprotostelium</taxon>
    </lineage>
</organism>
<dbReference type="InterPro" id="IPR050955">
    <property type="entry name" value="Plant_Biomass_Hydrol_Est"/>
</dbReference>
<gene>
    <name evidence="3" type="ORF">PROFUN_02095</name>
</gene>
<dbReference type="PANTHER" id="PTHR43037:SF1">
    <property type="entry name" value="BLL1128 PROTEIN"/>
    <property type="match status" value="1"/>
</dbReference>
<dbReference type="OrthoDB" id="2152248at2759"/>
<comment type="caution">
    <text evidence="3">The sequence shown here is derived from an EMBL/GenBank/DDBJ whole genome shotgun (WGS) entry which is preliminary data.</text>
</comment>
<dbReference type="PANTHER" id="PTHR43037">
    <property type="entry name" value="UNNAMED PRODUCT-RELATED"/>
    <property type="match status" value="1"/>
</dbReference>
<evidence type="ECO:0000313" key="4">
    <source>
        <dbReference type="Proteomes" id="UP000241769"/>
    </source>
</evidence>